<sequence>VNEPVEWVSNLVIIQKKDNSLRICLDPQDLNVALHRENVLIPTIEDISHKLCNKKVYT</sequence>
<dbReference type="AlphaFoldDB" id="A0A5N4AWH2"/>
<comment type="caution">
    <text evidence="1">The sequence shown here is derived from an EMBL/GenBank/DDBJ whole genome shotgun (WGS) entry which is preliminary data.</text>
</comment>
<reference evidence="1 2" key="1">
    <citation type="journal article" date="2018" name="Elife">
        <title>Firefly genomes illuminate parallel origins of bioluminescence in beetles.</title>
        <authorList>
            <person name="Fallon T.R."/>
            <person name="Lower S.E."/>
            <person name="Chang C.H."/>
            <person name="Bessho-Uehara M."/>
            <person name="Martin G.J."/>
            <person name="Bewick A.J."/>
            <person name="Behringer M."/>
            <person name="Debat H.J."/>
            <person name="Wong I."/>
            <person name="Day J.C."/>
            <person name="Suvorov A."/>
            <person name="Silva C.J."/>
            <person name="Stanger-Hall K.F."/>
            <person name="Hall D.W."/>
            <person name="Schmitz R.J."/>
            <person name="Nelson D.R."/>
            <person name="Lewis S.M."/>
            <person name="Shigenobu S."/>
            <person name="Bybee S.M."/>
            <person name="Larracuente A.M."/>
            <person name="Oba Y."/>
            <person name="Weng J.K."/>
        </authorList>
    </citation>
    <scope>NUCLEOTIDE SEQUENCE [LARGE SCALE GENOMIC DNA]</scope>
    <source>
        <strain evidence="1">1611_PpyrPB1</strain>
        <tissue evidence="1">Whole body</tissue>
    </source>
</reference>
<evidence type="ECO:0000313" key="1">
    <source>
        <dbReference type="EMBL" id="KAB0801715.1"/>
    </source>
</evidence>
<feature type="non-terminal residue" evidence="1">
    <location>
        <position position="1"/>
    </location>
</feature>
<dbReference type="GO" id="GO:0071897">
    <property type="term" value="P:DNA biosynthetic process"/>
    <property type="evidence" value="ECO:0007669"/>
    <property type="project" value="UniProtKB-ARBA"/>
</dbReference>
<dbReference type="EMBL" id="VVIM01000002">
    <property type="protein sequence ID" value="KAB0801715.1"/>
    <property type="molecule type" value="Genomic_DNA"/>
</dbReference>
<accession>A0A5N4AWH2</accession>
<dbReference type="InParanoid" id="A0A5N4AWH2"/>
<protein>
    <submittedName>
        <fullName evidence="1">Uncharacterized protein</fullName>
    </submittedName>
</protein>
<gene>
    <name evidence="1" type="ORF">PPYR_03901</name>
</gene>
<dbReference type="SUPFAM" id="SSF56672">
    <property type="entry name" value="DNA/RNA polymerases"/>
    <property type="match status" value="1"/>
</dbReference>
<dbReference type="Proteomes" id="UP000327044">
    <property type="component" value="Unassembled WGS sequence"/>
</dbReference>
<proteinExistence type="predicted"/>
<keyword evidence="2" id="KW-1185">Reference proteome</keyword>
<dbReference type="Gene3D" id="3.10.10.10">
    <property type="entry name" value="HIV Type 1 Reverse Transcriptase, subunit A, domain 1"/>
    <property type="match status" value="1"/>
</dbReference>
<dbReference type="InterPro" id="IPR043502">
    <property type="entry name" value="DNA/RNA_pol_sf"/>
</dbReference>
<name>A0A5N4AWH2_PHOPY</name>
<evidence type="ECO:0000313" key="2">
    <source>
        <dbReference type="Proteomes" id="UP000327044"/>
    </source>
</evidence>
<dbReference type="InterPro" id="IPR043128">
    <property type="entry name" value="Rev_trsase/Diguanyl_cyclase"/>
</dbReference>
<feature type="non-terminal residue" evidence="1">
    <location>
        <position position="58"/>
    </location>
</feature>
<dbReference type="Gene3D" id="3.30.70.270">
    <property type="match status" value="1"/>
</dbReference>
<organism evidence="1 2">
    <name type="scientific">Photinus pyralis</name>
    <name type="common">Common eastern firefly</name>
    <name type="synonym">Lampyris pyralis</name>
    <dbReference type="NCBI Taxonomy" id="7054"/>
    <lineage>
        <taxon>Eukaryota</taxon>
        <taxon>Metazoa</taxon>
        <taxon>Ecdysozoa</taxon>
        <taxon>Arthropoda</taxon>
        <taxon>Hexapoda</taxon>
        <taxon>Insecta</taxon>
        <taxon>Pterygota</taxon>
        <taxon>Neoptera</taxon>
        <taxon>Endopterygota</taxon>
        <taxon>Coleoptera</taxon>
        <taxon>Polyphaga</taxon>
        <taxon>Elateriformia</taxon>
        <taxon>Elateroidea</taxon>
        <taxon>Lampyridae</taxon>
        <taxon>Lampyrinae</taxon>
        <taxon>Photinus</taxon>
    </lineage>
</organism>